<proteinExistence type="predicted"/>
<feature type="region of interest" description="Disordered" evidence="1">
    <location>
        <begin position="48"/>
        <end position="94"/>
    </location>
</feature>
<accession>A0A1L9RNR9</accession>
<protein>
    <submittedName>
        <fullName evidence="2">Uncharacterized protein</fullName>
    </submittedName>
</protein>
<gene>
    <name evidence="2" type="ORF">ASPWEDRAFT_170107</name>
</gene>
<organism evidence="2 3">
    <name type="scientific">Aspergillus wentii DTO 134E9</name>
    <dbReference type="NCBI Taxonomy" id="1073089"/>
    <lineage>
        <taxon>Eukaryota</taxon>
        <taxon>Fungi</taxon>
        <taxon>Dikarya</taxon>
        <taxon>Ascomycota</taxon>
        <taxon>Pezizomycotina</taxon>
        <taxon>Eurotiomycetes</taxon>
        <taxon>Eurotiomycetidae</taxon>
        <taxon>Eurotiales</taxon>
        <taxon>Aspergillaceae</taxon>
        <taxon>Aspergillus</taxon>
        <taxon>Aspergillus subgen. Cremei</taxon>
    </lineage>
</organism>
<feature type="region of interest" description="Disordered" evidence="1">
    <location>
        <begin position="140"/>
        <end position="198"/>
    </location>
</feature>
<feature type="compositionally biased region" description="Pro residues" evidence="1">
    <location>
        <begin position="182"/>
        <end position="194"/>
    </location>
</feature>
<feature type="compositionally biased region" description="Low complexity" evidence="1">
    <location>
        <begin position="158"/>
        <end position="181"/>
    </location>
</feature>
<evidence type="ECO:0000313" key="3">
    <source>
        <dbReference type="Proteomes" id="UP000184383"/>
    </source>
</evidence>
<dbReference type="AlphaFoldDB" id="A0A1L9RNR9"/>
<dbReference type="RefSeq" id="XP_040690271.1">
    <property type="nucleotide sequence ID" value="XM_040830568.1"/>
</dbReference>
<feature type="compositionally biased region" description="Polar residues" evidence="1">
    <location>
        <begin position="64"/>
        <end position="73"/>
    </location>
</feature>
<dbReference type="GeneID" id="63746416"/>
<keyword evidence="3" id="KW-1185">Reference proteome</keyword>
<name>A0A1L9RNR9_ASPWE</name>
<feature type="region of interest" description="Disordered" evidence="1">
    <location>
        <begin position="1"/>
        <end position="27"/>
    </location>
</feature>
<dbReference type="VEuPathDB" id="FungiDB:ASPWEDRAFT_170107"/>
<evidence type="ECO:0000256" key="1">
    <source>
        <dbReference type="SAM" id="MobiDB-lite"/>
    </source>
</evidence>
<reference evidence="3" key="1">
    <citation type="journal article" date="2017" name="Genome Biol.">
        <title>Comparative genomics reveals high biological diversity and specific adaptations in the industrially and medically important fungal genus Aspergillus.</title>
        <authorList>
            <person name="de Vries R.P."/>
            <person name="Riley R."/>
            <person name="Wiebenga A."/>
            <person name="Aguilar-Osorio G."/>
            <person name="Amillis S."/>
            <person name="Uchima C.A."/>
            <person name="Anderluh G."/>
            <person name="Asadollahi M."/>
            <person name="Askin M."/>
            <person name="Barry K."/>
            <person name="Battaglia E."/>
            <person name="Bayram O."/>
            <person name="Benocci T."/>
            <person name="Braus-Stromeyer S.A."/>
            <person name="Caldana C."/>
            <person name="Canovas D."/>
            <person name="Cerqueira G.C."/>
            <person name="Chen F."/>
            <person name="Chen W."/>
            <person name="Choi C."/>
            <person name="Clum A."/>
            <person name="Dos Santos R.A."/>
            <person name="Damasio A.R."/>
            <person name="Diallinas G."/>
            <person name="Emri T."/>
            <person name="Fekete E."/>
            <person name="Flipphi M."/>
            <person name="Freyberg S."/>
            <person name="Gallo A."/>
            <person name="Gournas C."/>
            <person name="Habgood R."/>
            <person name="Hainaut M."/>
            <person name="Harispe M.L."/>
            <person name="Henrissat B."/>
            <person name="Hilden K.S."/>
            <person name="Hope R."/>
            <person name="Hossain A."/>
            <person name="Karabika E."/>
            <person name="Karaffa L."/>
            <person name="Karanyi Z."/>
            <person name="Krasevec N."/>
            <person name="Kuo A."/>
            <person name="Kusch H."/>
            <person name="LaButti K."/>
            <person name="Lagendijk E.L."/>
            <person name="Lapidus A."/>
            <person name="Levasseur A."/>
            <person name="Lindquist E."/>
            <person name="Lipzen A."/>
            <person name="Logrieco A.F."/>
            <person name="MacCabe A."/>
            <person name="Maekelae M.R."/>
            <person name="Malavazi I."/>
            <person name="Melin P."/>
            <person name="Meyer V."/>
            <person name="Mielnichuk N."/>
            <person name="Miskei M."/>
            <person name="Molnar A.P."/>
            <person name="Mule G."/>
            <person name="Ngan C.Y."/>
            <person name="Orejas M."/>
            <person name="Orosz E."/>
            <person name="Ouedraogo J.P."/>
            <person name="Overkamp K.M."/>
            <person name="Park H.-S."/>
            <person name="Perrone G."/>
            <person name="Piumi F."/>
            <person name="Punt P.J."/>
            <person name="Ram A.F."/>
            <person name="Ramon A."/>
            <person name="Rauscher S."/>
            <person name="Record E."/>
            <person name="Riano-Pachon D.M."/>
            <person name="Robert V."/>
            <person name="Roehrig J."/>
            <person name="Ruller R."/>
            <person name="Salamov A."/>
            <person name="Salih N.S."/>
            <person name="Samson R.A."/>
            <person name="Sandor E."/>
            <person name="Sanguinetti M."/>
            <person name="Schuetze T."/>
            <person name="Sepcic K."/>
            <person name="Shelest E."/>
            <person name="Sherlock G."/>
            <person name="Sophianopoulou V."/>
            <person name="Squina F.M."/>
            <person name="Sun H."/>
            <person name="Susca A."/>
            <person name="Todd R.B."/>
            <person name="Tsang A."/>
            <person name="Unkles S.E."/>
            <person name="van de Wiele N."/>
            <person name="van Rossen-Uffink D."/>
            <person name="Oliveira J.V."/>
            <person name="Vesth T.C."/>
            <person name="Visser J."/>
            <person name="Yu J.-H."/>
            <person name="Zhou M."/>
            <person name="Andersen M.R."/>
            <person name="Archer D.B."/>
            <person name="Baker S.E."/>
            <person name="Benoit I."/>
            <person name="Brakhage A.A."/>
            <person name="Braus G.H."/>
            <person name="Fischer R."/>
            <person name="Frisvad J.C."/>
            <person name="Goldman G.H."/>
            <person name="Houbraken J."/>
            <person name="Oakley B."/>
            <person name="Pocsi I."/>
            <person name="Scazzocchio C."/>
            <person name="Seiboth B."/>
            <person name="vanKuyk P.A."/>
            <person name="Wortman J."/>
            <person name="Dyer P.S."/>
            <person name="Grigoriev I.V."/>
        </authorList>
    </citation>
    <scope>NUCLEOTIDE SEQUENCE [LARGE SCALE GENOMIC DNA]</scope>
    <source>
        <strain evidence="3">DTO 134E9</strain>
    </source>
</reference>
<dbReference type="Proteomes" id="UP000184383">
    <property type="component" value="Unassembled WGS sequence"/>
</dbReference>
<feature type="compositionally biased region" description="Basic residues" evidence="1">
    <location>
        <begin position="74"/>
        <end position="85"/>
    </location>
</feature>
<dbReference type="OrthoDB" id="4349176at2759"/>
<sequence>MDMDLSSLEGPPINDPRFTIPSPSPRRRYMNIPRVQLEHVSLAQTPLDRTHHQQRGIIPPRPSSAGSLLPQNKHSSRDRAHHARCNRSNGNLHPTWPCGHHLSPDTVHLHPSEARLQSQRVYQLVWLESERIWAMVECSSSSGCPDRSESPSPPLPRPANSVPASPVSSATIPSNASTTTLAPPPTVTSPPRYPLPSLIHTQSMDDRLWEDMLDQGKEGPPSYENHYYDRFVPPMRSAVRESRWTEIARRINRVVG</sequence>
<dbReference type="EMBL" id="KV878211">
    <property type="protein sequence ID" value="OJJ36595.1"/>
    <property type="molecule type" value="Genomic_DNA"/>
</dbReference>
<evidence type="ECO:0000313" key="2">
    <source>
        <dbReference type="EMBL" id="OJJ36595.1"/>
    </source>
</evidence>